<accession>D9QTY2</accession>
<dbReference type="EMBL" id="CP002105">
    <property type="protein sequence ID" value="ADL13703.1"/>
    <property type="molecule type" value="Genomic_DNA"/>
</dbReference>
<dbReference type="HAMAP" id="MF_00815">
    <property type="entry name" value="ATP_synth_gamma_bact"/>
    <property type="match status" value="1"/>
</dbReference>
<dbReference type="HOGENOM" id="CLU_050669_0_1_9"/>
<dbReference type="GO" id="GO:0042777">
    <property type="term" value="P:proton motive force-driven plasma membrane ATP synthesis"/>
    <property type="evidence" value="ECO:0007669"/>
    <property type="project" value="UniProtKB-UniRule"/>
</dbReference>
<dbReference type="Proteomes" id="UP000001661">
    <property type="component" value="Chromosome"/>
</dbReference>
<dbReference type="PANTHER" id="PTHR11693">
    <property type="entry name" value="ATP SYNTHASE GAMMA CHAIN"/>
    <property type="match status" value="1"/>
</dbReference>
<dbReference type="NCBIfam" id="TIGR01146">
    <property type="entry name" value="ATPsyn_F1gamma"/>
    <property type="match status" value="1"/>
</dbReference>
<keyword evidence="6 10" id="KW-0406">Ion transport</keyword>
<keyword evidence="12" id="KW-1185">Reference proteome</keyword>
<proteinExistence type="inferred from homology"/>
<dbReference type="RefSeq" id="WP_013279144.1">
    <property type="nucleotide sequence ID" value="NC_014378.1"/>
</dbReference>
<keyword evidence="7 10" id="KW-0472">Membrane</keyword>
<sequence>MATMREIQRRINSVENTKKITRAMNMVASAKLQRAQESATAAKPFFEKTRQTLLGAFRRIREDVHPLLEKRDQMNRIGYIVITADRGLCGPYNTNVTRKVDEEVEDKSEVGMIAVGRNGRNHFKRNDLEIFSEYLDLEDKPSIGLAQNISNEASELYQDEVFDEVHLIYTQFNSVLSHEVKKLQLLPVEPQKIEDKDEEEGEELNAGYLYEPSPGEVLDVILPKYLRNLIYGSLLEAKASEFAARMTAMDSATENAKEMIEDLTRSFNRARQAEITQEITEIAAGAEALD</sequence>
<evidence type="ECO:0000256" key="10">
    <source>
        <dbReference type="HAMAP-Rule" id="MF_00815"/>
    </source>
</evidence>
<dbReference type="AlphaFoldDB" id="D9QTY2"/>
<dbReference type="GO" id="GO:0005524">
    <property type="term" value="F:ATP binding"/>
    <property type="evidence" value="ECO:0007669"/>
    <property type="project" value="UniProtKB-UniRule"/>
</dbReference>
<organism evidence="11 12">
    <name type="scientific">Acetohalobium arabaticum (strain ATCC 49924 / DSM 5501 / Z-7288)</name>
    <dbReference type="NCBI Taxonomy" id="574087"/>
    <lineage>
        <taxon>Bacteria</taxon>
        <taxon>Bacillati</taxon>
        <taxon>Bacillota</taxon>
        <taxon>Clostridia</taxon>
        <taxon>Halanaerobiales</taxon>
        <taxon>Halobacteroidaceae</taxon>
        <taxon>Acetohalobium</taxon>
    </lineage>
</organism>
<comment type="subcellular location">
    <subcellularLocation>
        <location evidence="10">Cell membrane</location>
        <topology evidence="10">Peripheral membrane protein</topology>
    </subcellularLocation>
    <subcellularLocation>
        <location evidence="2">Membrane</location>
        <topology evidence="2">Peripheral membrane protein</topology>
    </subcellularLocation>
</comment>
<dbReference type="PANTHER" id="PTHR11693:SF22">
    <property type="entry name" value="ATP SYNTHASE SUBUNIT GAMMA, MITOCHONDRIAL"/>
    <property type="match status" value="1"/>
</dbReference>
<comment type="function">
    <text evidence="1 10">Produces ATP from ADP in the presence of a proton gradient across the membrane. The gamma chain is believed to be important in regulating ATPase activity and the flow of protons through the CF(0) complex.</text>
</comment>
<evidence type="ECO:0000256" key="4">
    <source>
        <dbReference type="ARBA" id="ARBA00022448"/>
    </source>
</evidence>
<keyword evidence="4 10" id="KW-0813">Transport</keyword>
<dbReference type="Gene3D" id="3.40.1380.10">
    <property type="match status" value="1"/>
</dbReference>
<comment type="subunit">
    <text evidence="10">F-type ATPases have 2 components, CF(1) - the catalytic core - and CF(0) - the membrane proton channel. CF(1) has five subunits: alpha(3), beta(3), gamma(1), delta(1), epsilon(1). CF(0) has three main subunits: a, b and c.</text>
</comment>
<evidence type="ECO:0000256" key="6">
    <source>
        <dbReference type="ARBA" id="ARBA00023065"/>
    </source>
</evidence>
<evidence type="ECO:0000256" key="8">
    <source>
        <dbReference type="ARBA" id="ARBA00023196"/>
    </source>
</evidence>
<gene>
    <name evidence="10" type="primary">atpG</name>
    <name evidence="11" type="ordered locus">Acear_2217</name>
</gene>
<comment type="similarity">
    <text evidence="3 10">Belongs to the ATPase gamma chain family.</text>
</comment>
<dbReference type="PRINTS" id="PR00126">
    <property type="entry name" value="ATPASEGAMMA"/>
</dbReference>
<keyword evidence="10" id="KW-1003">Cell membrane</keyword>
<dbReference type="STRING" id="574087.Acear_2217"/>
<dbReference type="GO" id="GO:0046933">
    <property type="term" value="F:proton-transporting ATP synthase activity, rotational mechanism"/>
    <property type="evidence" value="ECO:0007669"/>
    <property type="project" value="UniProtKB-UniRule"/>
</dbReference>
<dbReference type="InterPro" id="IPR000131">
    <property type="entry name" value="ATP_synth_F1_gsu"/>
</dbReference>
<evidence type="ECO:0000256" key="7">
    <source>
        <dbReference type="ARBA" id="ARBA00023136"/>
    </source>
</evidence>
<dbReference type="CDD" id="cd12151">
    <property type="entry name" value="F1-ATPase_gamma"/>
    <property type="match status" value="1"/>
</dbReference>
<dbReference type="eggNOG" id="COG0224">
    <property type="taxonomic scope" value="Bacteria"/>
</dbReference>
<keyword evidence="9 10" id="KW-0066">ATP synthesis</keyword>
<evidence type="ECO:0000313" key="12">
    <source>
        <dbReference type="Proteomes" id="UP000001661"/>
    </source>
</evidence>
<dbReference type="KEGG" id="aar:Acear_2217"/>
<dbReference type="InterPro" id="IPR023632">
    <property type="entry name" value="ATP_synth_F1_gsu_CS"/>
</dbReference>
<evidence type="ECO:0000256" key="3">
    <source>
        <dbReference type="ARBA" id="ARBA00007681"/>
    </source>
</evidence>
<dbReference type="Pfam" id="PF00231">
    <property type="entry name" value="ATP-synt"/>
    <property type="match status" value="1"/>
</dbReference>
<dbReference type="GO" id="GO:0005886">
    <property type="term" value="C:plasma membrane"/>
    <property type="evidence" value="ECO:0007669"/>
    <property type="project" value="UniProtKB-SubCell"/>
</dbReference>
<evidence type="ECO:0000256" key="5">
    <source>
        <dbReference type="ARBA" id="ARBA00022781"/>
    </source>
</evidence>
<dbReference type="Gene3D" id="1.10.287.80">
    <property type="entry name" value="ATP synthase, gamma subunit, helix hairpin domain"/>
    <property type="match status" value="1"/>
</dbReference>
<protein>
    <recommendedName>
        <fullName evidence="10">ATP synthase gamma chain</fullName>
    </recommendedName>
    <alternativeName>
        <fullName evidence="10">ATP synthase F1 sector gamma subunit</fullName>
    </alternativeName>
    <alternativeName>
        <fullName evidence="10">F-ATPase gamma subunit</fullName>
    </alternativeName>
</protein>
<reference evidence="11 12" key="1">
    <citation type="journal article" date="2010" name="Stand. Genomic Sci.">
        <title>Complete genome sequence of Acetohalobium arabaticum type strain (Z-7288).</title>
        <authorList>
            <person name="Sikorski J."/>
            <person name="Lapidus A."/>
            <person name="Chertkov O."/>
            <person name="Lucas S."/>
            <person name="Copeland A."/>
            <person name="Glavina Del Rio T."/>
            <person name="Nolan M."/>
            <person name="Tice H."/>
            <person name="Cheng J.F."/>
            <person name="Han C."/>
            <person name="Brambilla E."/>
            <person name="Pitluck S."/>
            <person name="Liolios K."/>
            <person name="Ivanova N."/>
            <person name="Mavromatis K."/>
            <person name="Mikhailova N."/>
            <person name="Pati A."/>
            <person name="Bruce D."/>
            <person name="Detter C."/>
            <person name="Tapia R."/>
            <person name="Goodwin L."/>
            <person name="Chen A."/>
            <person name="Palaniappan K."/>
            <person name="Land M."/>
            <person name="Hauser L."/>
            <person name="Chang Y.J."/>
            <person name="Jeffries C.D."/>
            <person name="Rohde M."/>
            <person name="Goker M."/>
            <person name="Spring S."/>
            <person name="Woyke T."/>
            <person name="Bristow J."/>
            <person name="Eisen J.A."/>
            <person name="Markowitz V."/>
            <person name="Hugenholtz P."/>
            <person name="Kyrpides N.C."/>
            <person name="Klenk H.P."/>
        </authorList>
    </citation>
    <scope>NUCLEOTIDE SEQUENCE [LARGE SCALE GENOMIC DNA]</scope>
    <source>
        <strain evidence="12">ATCC 49924 / DSM 5501 / Z-7288</strain>
    </source>
</reference>
<keyword evidence="8 10" id="KW-0139">CF(1)</keyword>
<dbReference type="OrthoDB" id="9812769at2"/>
<evidence type="ECO:0000313" key="11">
    <source>
        <dbReference type="EMBL" id="ADL13703.1"/>
    </source>
</evidence>
<keyword evidence="5 10" id="KW-0375">Hydrogen ion transport</keyword>
<evidence type="ECO:0000256" key="2">
    <source>
        <dbReference type="ARBA" id="ARBA00004170"/>
    </source>
</evidence>
<dbReference type="GO" id="GO:0045259">
    <property type="term" value="C:proton-transporting ATP synthase complex"/>
    <property type="evidence" value="ECO:0007669"/>
    <property type="project" value="UniProtKB-KW"/>
</dbReference>
<dbReference type="PROSITE" id="PS00153">
    <property type="entry name" value="ATPASE_GAMMA"/>
    <property type="match status" value="1"/>
</dbReference>
<dbReference type="InterPro" id="IPR035968">
    <property type="entry name" value="ATP_synth_F1_ATPase_gsu"/>
</dbReference>
<name>D9QTY2_ACEAZ</name>
<evidence type="ECO:0000256" key="1">
    <source>
        <dbReference type="ARBA" id="ARBA00003456"/>
    </source>
</evidence>
<evidence type="ECO:0000256" key="9">
    <source>
        <dbReference type="ARBA" id="ARBA00023310"/>
    </source>
</evidence>
<dbReference type="SUPFAM" id="SSF52943">
    <property type="entry name" value="ATP synthase (F1-ATPase), gamma subunit"/>
    <property type="match status" value="1"/>
</dbReference>